<dbReference type="GO" id="GO:0016987">
    <property type="term" value="F:sigma factor activity"/>
    <property type="evidence" value="ECO:0007669"/>
    <property type="project" value="InterPro"/>
</dbReference>
<evidence type="ECO:0000259" key="1">
    <source>
        <dbReference type="Pfam" id="PF08281"/>
    </source>
</evidence>
<dbReference type="SUPFAM" id="SSF88659">
    <property type="entry name" value="Sigma3 and sigma4 domains of RNA polymerase sigma factors"/>
    <property type="match status" value="1"/>
</dbReference>
<evidence type="ECO:0000313" key="2">
    <source>
        <dbReference type="EMBL" id="SDF17304.1"/>
    </source>
</evidence>
<accession>A0A1G7IXM3</accession>
<reference evidence="2 3" key="1">
    <citation type="submission" date="2016-10" db="EMBL/GenBank/DDBJ databases">
        <authorList>
            <person name="de Groot N.N."/>
        </authorList>
    </citation>
    <scope>NUCLEOTIDE SEQUENCE [LARGE SCALE GENOMIC DNA]</scope>
    <source>
        <strain evidence="2 3">DSM 569</strain>
    </source>
</reference>
<dbReference type="AlphaFoldDB" id="A0A1G7IXM3"/>
<sequence>MEFAQPAVKTAEEIYKMYILEGKEVPEIAEILGITERAVYKTLKKFPECAAEKERRKVQKKEQYIKEHKEYKKNWMKEKRKEEKDFKLQVIDYFFANICGLDSLCAYTEEKTALHFNIPLHQVYDILSKDERYKEIEKIREMSEEAQMNRLHQIEVNLTVKRRKISERIIFESCKSAYEYDKQKDCFVFTEKFGRKPADLKKYYKSHTYFTLLDELKNKIEEEKQTSEVEKEIIREK</sequence>
<dbReference type="GO" id="GO:0003677">
    <property type="term" value="F:DNA binding"/>
    <property type="evidence" value="ECO:0007669"/>
    <property type="project" value="InterPro"/>
</dbReference>
<dbReference type="GO" id="GO:0006352">
    <property type="term" value="P:DNA-templated transcription initiation"/>
    <property type="evidence" value="ECO:0007669"/>
    <property type="project" value="InterPro"/>
</dbReference>
<dbReference type="EMBL" id="FNBS01000005">
    <property type="protein sequence ID" value="SDF17304.1"/>
    <property type="molecule type" value="Genomic_DNA"/>
</dbReference>
<dbReference type="Pfam" id="PF08281">
    <property type="entry name" value="Sigma70_r4_2"/>
    <property type="match status" value="1"/>
</dbReference>
<evidence type="ECO:0000313" key="3">
    <source>
        <dbReference type="Proteomes" id="UP000183404"/>
    </source>
</evidence>
<dbReference type="InterPro" id="IPR013324">
    <property type="entry name" value="RNA_pol_sigma_r3/r4-like"/>
</dbReference>
<dbReference type="InterPro" id="IPR013249">
    <property type="entry name" value="RNA_pol_sigma70_r4_t2"/>
</dbReference>
<feature type="domain" description="RNA polymerase sigma factor 70 region 4 type 2" evidence="1">
    <location>
        <begin position="13"/>
        <end position="44"/>
    </location>
</feature>
<dbReference type="Proteomes" id="UP000183404">
    <property type="component" value="Unassembled WGS sequence"/>
</dbReference>
<proteinExistence type="predicted"/>
<organism evidence="2 3">
    <name type="scientific">Thermoanaerobacter thermohydrosulfuricus</name>
    <name type="common">Clostridium thermohydrosulfuricum</name>
    <dbReference type="NCBI Taxonomy" id="1516"/>
    <lineage>
        <taxon>Bacteria</taxon>
        <taxon>Bacillati</taxon>
        <taxon>Bacillota</taxon>
        <taxon>Clostridia</taxon>
        <taxon>Thermoanaerobacterales</taxon>
        <taxon>Thermoanaerobacteraceae</taxon>
        <taxon>Thermoanaerobacter</taxon>
    </lineage>
</organism>
<gene>
    <name evidence="2" type="ORF">SAMN04244560_00356</name>
</gene>
<protein>
    <recommendedName>
        <fullName evidence="1">RNA polymerase sigma factor 70 region 4 type 2 domain-containing protein</fullName>
    </recommendedName>
</protein>
<name>A0A1G7IXM3_THETY</name>